<dbReference type="InterPro" id="IPR036259">
    <property type="entry name" value="MFS_trans_sf"/>
</dbReference>
<feature type="transmembrane region" description="Helical" evidence="7">
    <location>
        <begin position="338"/>
        <end position="355"/>
    </location>
</feature>
<feature type="transmembrane region" description="Helical" evidence="7">
    <location>
        <begin position="168"/>
        <end position="187"/>
    </location>
</feature>
<dbReference type="EMBL" id="CP002364">
    <property type="protein sequence ID" value="ADW17796.1"/>
    <property type="molecule type" value="Genomic_DNA"/>
</dbReference>
<proteinExistence type="inferred from homology"/>
<feature type="transmembrane region" description="Helical" evidence="7">
    <location>
        <begin position="193"/>
        <end position="212"/>
    </location>
</feature>
<feature type="transmembrane region" description="Helical" evidence="7">
    <location>
        <begin position="423"/>
        <end position="446"/>
    </location>
</feature>
<dbReference type="InterPro" id="IPR011701">
    <property type="entry name" value="MFS"/>
</dbReference>
<comment type="similarity">
    <text evidence="2">Belongs to the major facilitator superfamily. Sugar transporter (TC 2.A.1.1) family.</text>
</comment>
<feature type="transmembrane region" description="Helical" evidence="7">
    <location>
        <begin position="129"/>
        <end position="147"/>
    </location>
</feature>
<name>A0A7U3YLW8_DESPD</name>
<feature type="transmembrane region" description="Helical" evidence="7">
    <location>
        <begin position="31"/>
        <end position="50"/>
    </location>
</feature>
<dbReference type="SUPFAM" id="SSF103473">
    <property type="entry name" value="MFS general substrate transporter"/>
    <property type="match status" value="1"/>
</dbReference>
<dbReference type="Pfam" id="PF07690">
    <property type="entry name" value="MFS_1"/>
    <property type="match status" value="1"/>
</dbReference>
<keyword evidence="5 7" id="KW-1133">Transmembrane helix</keyword>
<gene>
    <name evidence="9" type="ordered locus">Despr_1644</name>
</gene>
<comment type="subcellular location">
    <subcellularLocation>
        <location evidence="1">Membrane</location>
        <topology evidence="1">Multi-pass membrane protein</topology>
    </subcellularLocation>
</comment>
<evidence type="ECO:0000313" key="10">
    <source>
        <dbReference type="Proteomes" id="UP000006365"/>
    </source>
</evidence>
<evidence type="ECO:0000313" key="9">
    <source>
        <dbReference type="EMBL" id="ADW17796.1"/>
    </source>
</evidence>
<evidence type="ECO:0000256" key="5">
    <source>
        <dbReference type="ARBA" id="ARBA00022989"/>
    </source>
</evidence>
<feature type="transmembrane region" description="Helical" evidence="7">
    <location>
        <begin position="79"/>
        <end position="98"/>
    </location>
</feature>
<feature type="transmembrane region" description="Helical" evidence="7">
    <location>
        <begin position="275"/>
        <end position="297"/>
    </location>
</feature>
<keyword evidence="4 7" id="KW-0812">Transmembrane</keyword>
<dbReference type="Proteomes" id="UP000006365">
    <property type="component" value="Chromosome"/>
</dbReference>
<evidence type="ECO:0000256" key="2">
    <source>
        <dbReference type="ARBA" id="ARBA00010992"/>
    </source>
</evidence>
<dbReference type="CDD" id="cd17316">
    <property type="entry name" value="MFS_SV2_like"/>
    <property type="match status" value="1"/>
</dbReference>
<dbReference type="GO" id="GO:0022857">
    <property type="term" value="F:transmembrane transporter activity"/>
    <property type="evidence" value="ECO:0007669"/>
    <property type="project" value="InterPro"/>
</dbReference>
<dbReference type="PROSITE" id="PS00216">
    <property type="entry name" value="SUGAR_TRANSPORT_1"/>
    <property type="match status" value="1"/>
</dbReference>
<dbReference type="RefSeq" id="WP_015724337.1">
    <property type="nucleotide sequence ID" value="NC_014972.1"/>
</dbReference>
<keyword evidence="6 7" id="KW-0472">Membrane</keyword>
<dbReference type="PROSITE" id="PS50850">
    <property type="entry name" value="MFS"/>
    <property type="match status" value="1"/>
</dbReference>
<feature type="transmembrane region" description="Helical" evidence="7">
    <location>
        <begin position="361"/>
        <end position="384"/>
    </location>
</feature>
<sequence>MQHELNDTTPCGLGDKSGMTGRFANNYFDGIPVRGIHATLFFIIMAAYFFEQFDNWNFGFAAPAIAQSWGLKPTDIATILFWYFIGMTSGGFLGGVISDFIGRRPTFLISIVIFSVSSVITGFTNDFVVFTLFRALTGFGVFCMMVTSQAYIAEMAPCESRGMWQGRVAAIGFCAVPVVALICRMVIPMAEEAWRFIFYAGGLGVVPFVLGLKYLKESPRWLVAHGRIKEAEEIVTYLTGKDIDLSEAAKNVQPKIAVTDVLIGMFTRKYIGRTLLIMLLFVCITPAGFLLTTWTTQLLKMLGFSVKESLTAMTIISVGVPVGCFLNSLVSDLGGRKLPLAVLSVLAAITALIFGGMKSLILLTILGFAVTVFNMALNFTLFSYTAESYPTRMRNTATGFHNGLARLSVSASQPLIPMIHASYGFAGIFTSVAILFFLPVIPLLIWGQRTGGKSLEEIE</sequence>
<evidence type="ECO:0000256" key="4">
    <source>
        <dbReference type="ARBA" id="ARBA00022692"/>
    </source>
</evidence>
<keyword evidence="3" id="KW-0813">Transport</keyword>
<protein>
    <submittedName>
        <fullName evidence="9">Major facilitator superfamily MFS_1</fullName>
    </submittedName>
</protein>
<dbReference type="InterPro" id="IPR005829">
    <property type="entry name" value="Sugar_transporter_CS"/>
</dbReference>
<dbReference type="AlphaFoldDB" id="A0A7U3YLW8"/>
<dbReference type="KEGG" id="dpr:Despr_1644"/>
<organism evidence="9 10">
    <name type="scientific">Desulfobulbus propionicus (strain ATCC 33891 / DSM 2032 / VKM B-1956 / 1pr3)</name>
    <dbReference type="NCBI Taxonomy" id="577650"/>
    <lineage>
        <taxon>Bacteria</taxon>
        <taxon>Pseudomonadati</taxon>
        <taxon>Thermodesulfobacteriota</taxon>
        <taxon>Desulfobulbia</taxon>
        <taxon>Desulfobulbales</taxon>
        <taxon>Desulfobulbaceae</taxon>
        <taxon>Desulfobulbus</taxon>
    </lineage>
</organism>
<keyword evidence="10" id="KW-1185">Reference proteome</keyword>
<dbReference type="Gene3D" id="1.20.1250.20">
    <property type="entry name" value="MFS general substrate transporter like domains"/>
    <property type="match status" value="1"/>
</dbReference>
<feature type="transmembrane region" description="Helical" evidence="7">
    <location>
        <begin position="105"/>
        <end position="123"/>
    </location>
</feature>
<evidence type="ECO:0000256" key="3">
    <source>
        <dbReference type="ARBA" id="ARBA00022448"/>
    </source>
</evidence>
<feature type="transmembrane region" description="Helical" evidence="7">
    <location>
        <begin position="309"/>
        <end position="326"/>
    </location>
</feature>
<dbReference type="PANTHER" id="PTHR23511:SF34">
    <property type="entry name" value="SYNAPTIC VESICLE GLYCOPROTEIN 2"/>
    <property type="match status" value="1"/>
</dbReference>
<dbReference type="PANTHER" id="PTHR23511">
    <property type="entry name" value="SYNAPTIC VESICLE GLYCOPROTEIN 2"/>
    <property type="match status" value="1"/>
</dbReference>
<feature type="domain" description="Major facilitator superfamily (MFS) profile" evidence="8">
    <location>
        <begin position="40"/>
        <end position="451"/>
    </location>
</feature>
<accession>A0A7U3YLW8</accession>
<evidence type="ECO:0000256" key="6">
    <source>
        <dbReference type="ARBA" id="ARBA00023136"/>
    </source>
</evidence>
<dbReference type="InterPro" id="IPR020846">
    <property type="entry name" value="MFS_dom"/>
</dbReference>
<reference evidence="9 10" key="1">
    <citation type="journal article" date="2011" name="Stand. Genomic Sci.">
        <title>Complete genome sequence of Desulfobulbus propionicus type strain (1pr3).</title>
        <authorList>
            <person name="Pagani I."/>
            <person name="Lapidus A."/>
            <person name="Nolan M."/>
            <person name="Lucas S."/>
            <person name="Hammon N."/>
            <person name="Deshpande S."/>
            <person name="Cheng J.F."/>
            <person name="Chertkov O."/>
            <person name="Davenport K."/>
            <person name="Tapia R."/>
            <person name="Han C."/>
            <person name="Goodwin L."/>
            <person name="Pitluck S."/>
            <person name="Liolios K."/>
            <person name="Mavromatis K."/>
            <person name="Ivanova N."/>
            <person name="Mikhailova N."/>
            <person name="Pati A."/>
            <person name="Chen A."/>
            <person name="Palaniappan K."/>
            <person name="Land M."/>
            <person name="Hauser L."/>
            <person name="Chang Y.J."/>
            <person name="Jeffries C.D."/>
            <person name="Detter J.C."/>
            <person name="Brambilla E."/>
            <person name="Kannan K.P."/>
            <person name="Djao O.D."/>
            <person name="Rohde M."/>
            <person name="Pukall R."/>
            <person name="Spring S."/>
            <person name="Goker M."/>
            <person name="Sikorski J."/>
            <person name="Woyke T."/>
            <person name="Bristow J."/>
            <person name="Eisen J.A."/>
            <person name="Markowitz V."/>
            <person name="Hugenholtz P."/>
            <person name="Kyrpides N.C."/>
            <person name="Klenk H.P."/>
        </authorList>
    </citation>
    <scope>NUCLEOTIDE SEQUENCE [LARGE SCALE GENOMIC DNA]</scope>
    <source>
        <strain evidence="10">ATCC 33891 / DSM 2032 / 1pr3</strain>
    </source>
</reference>
<evidence type="ECO:0000256" key="7">
    <source>
        <dbReference type="SAM" id="Phobius"/>
    </source>
</evidence>
<evidence type="ECO:0000256" key="1">
    <source>
        <dbReference type="ARBA" id="ARBA00004141"/>
    </source>
</evidence>
<evidence type="ECO:0000259" key="8">
    <source>
        <dbReference type="PROSITE" id="PS50850"/>
    </source>
</evidence>
<dbReference type="GO" id="GO:0016020">
    <property type="term" value="C:membrane"/>
    <property type="evidence" value="ECO:0007669"/>
    <property type="project" value="UniProtKB-SubCell"/>
</dbReference>